<keyword evidence="1" id="KW-0812">Transmembrane</keyword>
<sequence>MLDVAEPTPWWRRAALTTAEGAIGVGVALVFVAWSRRVDTNPLNQIAQVSALAHLQLQLWVLGAVAIVVALAGLRWAGHRFAHLAEPVACAIVSGVSTSLVAGAILVGLNGTPWGVGGRSHDSNHLAHWATALSDGHSITSPIYPPAYVYALSWLSDVTGQPAYYALKDLQILGTALLGPIAYLAWRMVLRPLWALGAGTVAVLPVLDGYKPAGAIVVAVSIPLFVAVTQAFRRSATLPVPALIGLGVGLGALAGLLLLTHPVYVLWPAPGVAAAVLLLTPWRRARWRAAVLALSGLATLGVVSGPYLYRFLTGVPDVQENYFYFDALQDPAYFLMWRGSSRPTGDWPIPGEVGGVGVFGLLVAVAIGVALALAWKRSLVATVVLCFASVWMFRFYAAARMSALHEVRLWPRTSVILAYCALLLIGAAAFALWRRLGRDRPPAAALGVVVAALLVFGMAGSATASRYLPDGPGKPGSLTWAAQHARLLDGSCPRWVGQSCW</sequence>
<protein>
    <recommendedName>
        <fullName evidence="4">Galactan 5-O-arabinofuranosyltransferase</fullName>
    </recommendedName>
</protein>
<feature type="transmembrane region" description="Helical" evidence="1">
    <location>
        <begin position="14"/>
        <end position="35"/>
    </location>
</feature>
<proteinExistence type="predicted"/>
<gene>
    <name evidence="2" type="ORF">GCM10009539_84410</name>
</gene>
<evidence type="ECO:0008006" key="4">
    <source>
        <dbReference type="Google" id="ProtNLM"/>
    </source>
</evidence>
<feature type="transmembrane region" description="Helical" evidence="1">
    <location>
        <begin position="55"/>
        <end position="76"/>
    </location>
</feature>
<dbReference type="Proteomes" id="UP001500967">
    <property type="component" value="Unassembled WGS sequence"/>
</dbReference>
<feature type="transmembrane region" description="Helical" evidence="1">
    <location>
        <begin position="445"/>
        <end position="468"/>
    </location>
</feature>
<comment type="caution">
    <text evidence="2">The sequence shown here is derived from an EMBL/GenBank/DDBJ whole genome shotgun (WGS) entry which is preliminary data.</text>
</comment>
<evidence type="ECO:0000313" key="2">
    <source>
        <dbReference type="EMBL" id="GAA0283466.1"/>
    </source>
</evidence>
<feature type="transmembrane region" description="Helical" evidence="1">
    <location>
        <begin position="239"/>
        <end position="259"/>
    </location>
</feature>
<evidence type="ECO:0000313" key="3">
    <source>
        <dbReference type="Proteomes" id="UP001500967"/>
    </source>
</evidence>
<evidence type="ECO:0000256" key="1">
    <source>
        <dbReference type="SAM" id="Phobius"/>
    </source>
</evidence>
<feature type="transmembrane region" description="Helical" evidence="1">
    <location>
        <begin position="409"/>
        <end position="433"/>
    </location>
</feature>
<dbReference type="EMBL" id="BAAAGX010000046">
    <property type="protein sequence ID" value="GAA0283466.1"/>
    <property type="molecule type" value="Genomic_DNA"/>
</dbReference>
<keyword evidence="3" id="KW-1185">Reference proteome</keyword>
<reference evidence="3" key="1">
    <citation type="journal article" date="2019" name="Int. J. Syst. Evol. Microbiol.">
        <title>The Global Catalogue of Microorganisms (GCM) 10K type strain sequencing project: providing services to taxonomists for standard genome sequencing and annotation.</title>
        <authorList>
            <consortium name="The Broad Institute Genomics Platform"/>
            <consortium name="The Broad Institute Genome Sequencing Center for Infectious Disease"/>
            <person name="Wu L."/>
            <person name="Ma J."/>
        </authorList>
    </citation>
    <scope>NUCLEOTIDE SEQUENCE [LARGE SCALE GENOMIC DNA]</scope>
    <source>
        <strain evidence="3">JCM 10425</strain>
    </source>
</reference>
<feature type="transmembrane region" description="Helical" evidence="1">
    <location>
        <begin position="289"/>
        <end position="309"/>
    </location>
</feature>
<feature type="transmembrane region" description="Helical" evidence="1">
    <location>
        <begin position="213"/>
        <end position="232"/>
    </location>
</feature>
<organism evidence="2 3">
    <name type="scientific">Cryptosporangium japonicum</name>
    <dbReference type="NCBI Taxonomy" id="80872"/>
    <lineage>
        <taxon>Bacteria</taxon>
        <taxon>Bacillati</taxon>
        <taxon>Actinomycetota</taxon>
        <taxon>Actinomycetes</taxon>
        <taxon>Cryptosporangiales</taxon>
        <taxon>Cryptosporangiaceae</taxon>
        <taxon>Cryptosporangium</taxon>
    </lineage>
</organism>
<feature type="transmembrane region" description="Helical" evidence="1">
    <location>
        <begin position="88"/>
        <end position="109"/>
    </location>
</feature>
<keyword evidence="1" id="KW-1133">Transmembrane helix</keyword>
<accession>A0ABP3EXL2</accession>
<feature type="transmembrane region" description="Helical" evidence="1">
    <location>
        <begin position="379"/>
        <end position="397"/>
    </location>
</feature>
<name>A0ABP3EXL2_9ACTN</name>
<keyword evidence="1" id="KW-0472">Membrane</keyword>
<feature type="transmembrane region" description="Helical" evidence="1">
    <location>
        <begin position="265"/>
        <end position="282"/>
    </location>
</feature>
<feature type="transmembrane region" description="Helical" evidence="1">
    <location>
        <begin position="353"/>
        <end position="372"/>
    </location>
</feature>